<dbReference type="Pfam" id="PF13480">
    <property type="entry name" value="Acetyltransf_6"/>
    <property type="match status" value="1"/>
</dbReference>
<dbReference type="SUPFAM" id="SSF55729">
    <property type="entry name" value="Acyl-CoA N-acyltransferases (Nat)"/>
    <property type="match status" value="1"/>
</dbReference>
<feature type="domain" description="BioF2-like acetyltransferase" evidence="1">
    <location>
        <begin position="161"/>
        <end position="302"/>
    </location>
</feature>
<dbReference type="EMBL" id="CP024201">
    <property type="protein sequence ID" value="ATQ40903.1"/>
    <property type="molecule type" value="Genomic_DNA"/>
</dbReference>
<evidence type="ECO:0000313" key="3">
    <source>
        <dbReference type="EMBL" id="ATQ44806.1"/>
    </source>
</evidence>
<protein>
    <submittedName>
        <fullName evidence="2">Cellulose biosynthesis protein CelD</fullName>
    </submittedName>
</protein>
<sequence length="362" mass="39743">MKIEVVRPWELTADAVARWTALQSADRVLESPFLSPHWPRAVAKAQGAPTDNRGVRVAVIGGLDDPKGFLAARVSAFSAMPAGAPMCDYQGLVAEPGLEVDPRALVSALGVGRLDFSEMLQDQQVFAPHVRGSDVSRVIDVSCGYAAYEAERREAGVSALKDTDKKRRKVEREVGPVTFTAFSRSKADFDRLVEWKRAAWKATGQTDVFSADWPQRLVRGLFASRDPDFGGVLFTLHFGDQLAAAQLDIHGGRTVHSWIIGHEAAFERYSPGMILFQSILRWMDDVPYDRLDLGAGDYRFKRELANQTVGVSHGFVGNPSASALIRQAAYGVRQAAEALPLGRVSELPGKAMRRLDLLRGLR</sequence>
<accession>A0A2D2ASE4</accession>
<dbReference type="Gene3D" id="3.40.630.30">
    <property type="match status" value="1"/>
</dbReference>
<dbReference type="KEGG" id="cmb:CSW64_00020"/>
<dbReference type="EMBL" id="CP024201">
    <property type="protein sequence ID" value="ATQ44806.1"/>
    <property type="molecule type" value="Genomic_DNA"/>
</dbReference>
<gene>
    <name evidence="2" type="ORF">CSW64_00020</name>
    <name evidence="3" type="ORF">CSW64_21660</name>
</gene>
<dbReference type="RefSeq" id="WP_099620160.1">
    <property type="nucleotide sequence ID" value="NZ_CP024201.1"/>
</dbReference>
<dbReference type="Proteomes" id="UP000228945">
    <property type="component" value="Chromosome"/>
</dbReference>
<organism evidence="2 4">
    <name type="scientific">Caulobacter mirabilis</name>
    <dbReference type="NCBI Taxonomy" id="69666"/>
    <lineage>
        <taxon>Bacteria</taxon>
        <taxon>Pseudomonadati</taxon>
        <taxon>Pseudomonadota</taxon>
        <taxon>Alphaproteobacteria</taxon>
        <taxon>Caulobacterales</taxon>
        <taxon>Caulobacteraceae</taxon>
        <taxon>Caulobacter</taxon>
    </lineage>
</organism>
<evidence type="ECO:0000313" key="2">
    <source>
        <dbReference type="EMBL" id="ATQ40903.1"/>
    </source>
</evidence>
<keyword evidence="4" id="KW-1185">Reference proteome</keyword>
<dbReference type="OrthoDB" id="4700839at2"/>
<dbReference type="AlphaFoldDB" id="A0A2D2ASE4"/>
<proteinExistence type="predicted"/>
<name>A0A2D2ASE4_9CAUL</name>
<dbReference type="InterPro" id="IPR038740">
    <property type="entry name" value="BioF2-like_GNAT_dom"/>
</dbReference>
<dbReference type="KEGG" id="cmb:CSW64_21660"/>
<evidence type="ECO:0000313" key="4">
    <source>
        <dbReference type="Proteomes" id="UP000228945"/>
    </source>
</evidence>
<reference evidence="2 4" key="1">
    <citation type="submission" date="2017-10" db="EMBL/GenBank/DDBJ databases">
        <title>Genome sequence of Caulobacter mirabilis FWC38.</title>
        <authorList>
            <person name="Fiebig A."/>
            <person name="Crosson S."/>
        </authorList>
    </citation>
    <scope>NUCLEOTIDE SEQUENCE [LARGE SCALE GENOMIC DNA]</scope>
    <source>
        <strain evidence="2 4">FWC 38</strain>
    </source>
</reference>
<evidence type="ECO:0000259" key="1">
    <source>
        <dbReference type="Pfam" id="PF13480"/>
    </source>
</evidence>
<dbReference type="InterPro" id="IPR016181">
    <property type="entry name" value="Acyl_CoA_acyltransferase"/>
</dbReference>